<dbReference type="InterPro" id="IPR050954">
    <property type="entry name" value="ET_IronSulfur_Cluster-Binding"/>
</dbReference>
<evidence type="ECO:0000256" key="6">
    <source>
        <dbReference type="ARBA" id="ARBA00023004"/>
    </source>
</evidence>
<keyword evidence="7" id="KW-0411">Iron-sulfur</keyword>
<keyword evidence="5" id="KW-0249">Electron transport</keyword>
<keyword evidence="1" id="KW-0813">Transport</keyword>
<feature type="domain" description="4Fe-4S ferredoxin-type" evidence="8">
    <location>
        <begin position="79"/>
        <end position="108"/>
    </location>
</feature>
<evidence type="ECO:0000313" key="9">
    <source>
        <dbReference type="EMBL" id="HGG92128.1"/>
    </source>
</evidence>
<dbReference type="PANTHER" id="PTHR43177">
    <property type="entry name" value="PROTEIN NRFC"/>
    <property type="match status" value="1"/>
</dbReference>
<dbReference type="Pfam" id="PF13247">
    <property type="entry name" value="Fer4_11"/>
    <property type="match status" value="1"/>
</dbReference>
<keyword evidence="4" id="KW-0677">Repeat</keyword>
<organism evidence="9">
    <name type="scientific">Fundidesulfovibrio putealis</name>
    <dbReference type="NCBI Taxonomy" id="270496"/>
    <lineage>
        <taxon>Bacteria</taxon>
        <taxon>Pseudomonadati</taxon>
        <taxon>Thermodesulfobacteriota</taxon>
        <taxon>Desulfovibrionia</taxon>
        <taxon>Desulfovibrionales</taxon>
        <taxon>Desulfovibrionaceae</taxon>
        <taxon>Fundidesulfovibrio</taxon>
    </lineage>
</organism>
<dbReference type="GO" id="GO:0051539">
    <property type="term" value="F:4 iron, 4 sulfur cluster binding"/>
    <property type="evidence" value="ECO:0007669"/>
    <property type="project" value="UniProtKB-KW"/>
</dbReference>
<evidence type="ECO:0000256" key="3">
    <source>
        <dbReference type="ARBA" id="ARBA00022723"/>
    </source>
</evidence>
<evidence type="ECO:0000256" key="1">
    <source>
        <dbReference type="ARBA" id="ARBA00022448"/>
    </source>
</evidence>
<evidence type="ECO:0000259" key="8">
    <source>
        <dbReference type="PROSITE" id="PS51379"/>
    </source>
</evidence>
<evidence type="ECO:0000256" key="7">
    <source>
        <dbReference type="ARBA" id="ARBA00023014"/>
    </source>
</evidence>
<name>A0A7C4EHI2_9BACT</name>
<dbReference type="InterPro" id="IPR017900">
    <property type="entry name" value="4Fe4S_Fe_S_CS"/>
</dbReference>
<dbReference type="SUPFAM" id="SSF54862">
    <property type="entry name" value="4Fe-4S ferredoxins"/>
    <property type="match status" value="1"/>
</dbReference>
<dbReference type="InterPro" id="IPR017896">
    <property type="entry name" value="4Fe4S_Fe-S-bd"/>
</dbReference>
<dbReference type="GO" id="GO:0046872">
    <property type="term" value="F:metal ion binding"/>
    <property type="evidence" value="ECO:0007669"/>
    <property type="project" value="UniProtKB-KW"/>
</dbReference>
<keyword evidence="2" id="KW-0004">4Fe-4S</keyword>
<keyword evidence="3" id="KW-0479">Metal-binding</keyword>
<dbReference type="PROSITE" id="PS00198">
    <property type="entry name" value="4FE4S_FER_1"/>
    <property type="match status" value="1"/>
</dbReference>
<dbReference type="Gene3D" id="3.30.70.20">
    <property type="match status" value="2"/>
</dbReference>
<protein>
    <recommendedName>
        <fullName evidence="8">4Fe-4S ferredoxin-type domain-containing protein</fullName>
    </recommendedName>
</protein>
<evidence type="ECO:0000256" key="4">
    <source>
        <dbReference type="ARBA" id="ARBA00022737"/>
    </source>
</evidence>
<dbReference type="AlphaFoldDB" id="A0A7C4EHI2"/>
<keyword evidence="6" id="KW-0408">Iron</keyword>
<dbReference type="CDD" id="cd04410">
    <property type="entry name" value="DMSOR_beta-like"/>
    <property type="match status" value="1"/>
</dbReference>
<dbReference type="Pfam" id="PF12800">
    <property type="entry name" value="Fer4_4"/>
    <property type="match status" value="1"/>
</dbReference>
<dbReference type="PANTHER" id="PTHR43177:SF5">
    <property type="entry name" value="ANAEROBIC DIMETHYL SULFOXIDE REDUCTASE CHAIN B-RELATED"/>
    <property type="match status" value="1"/>
</dbReference>
<dbReference type="EMBL" id="DSRP01000287">
    <property type="protein sequence ID" value="HGG92128.1"/>
    <property type="molecule type" value="Genomic_DNA"/>
</dbReference>
<accession>A0A7C4EHI2</accession>
<gene>
    <name evidence="9" type="ORF">ENR59_04165</name>
</gene>
<evidence type="ECO:0000256" key="5">
    <source>
        <dbReference type="ARBA" id="ARBA00022982"/>
    </source>
</evidence>
<evidence type="ECO:0000256" key="2">
    <source>
        <dbReference type="ARBA" id="ARBA00022485"/>
    </source>
</evidence>
<reference evidence="9" key="1">
    <citation type="journal article" date="2020" name="mSystems">
        <title>Genome- and Community-Level Interaction Insights into Carbon Utilization and Element Cycling Functions of Hydrothermarchaeota in Hydrothermal Sediment.</title>
        <authorList>
            <person name="Zhou Z."/>
            <person name="Liu Y."/>
            <person name="Xu W."/>
            <person name="Pan J."/>
            <person name="Luo Z.H."/>
            <person name="Li M."/>
        </authorList>
    </citation>
    <scope>NUCLEOTIDE SEQUENCE [LARGE SCALE GENOMIC DNA]</scope>
    <source>
        <strain evidence="9">SpSt-413</strain>
    </source>
</reference>
<dbReference type="PROSITE" id="PS51379">
    <property type="entry name" value="4FE4S_FER_2"/>
    <property type="match status" value="1"/>
</dbReference>
<comment type="caution">
    <text evidence="9">The sequence shown here is derived from an EMBL/GenBank/DDBJ whole genome shotgun (WGS) entry which is preliminary data.</text>
</comment>
<sequence length="164" mass="17362">MSSFIVVRDDNVCTRCMACVAKCKRVNRYKARVSMTGNSAADHRRADLKALAVLSCHHCQSPLCVDACPQRAIRRTAHGVAVVNEEDCRGCSSCADACPWHVPVMSSEFGPMVKCTLCGGKAAKGETPECVKTCPQGALELVRINDLSSPAALPIVLGAAASQA</sequence>
<proteinExistence type="predicted"/>